<dbReference type="EMBL" id="JBGNUJ010000003">
    <property type="protein sequence ID" value="KAL3962573.1"/>
    <property type="molecule type" value="Genomic_DNA"/>
</dbReference>
<proteinExistence type="predicted"/>
<evidence type="ECO:0000313" key="2">
    <source>
        <dbReference type="Proteomes" id="UP001638806"/>
    </source>
</evidence>
<comment type="caution">
    <text evidence="1">The sequence shown here is derived from an EMBL/GenBank/DDBJ whole genome shotgun (WGS) entry which is preliminary data.</text>
</comment>
<evidence type="ECO:0000313" key="1">
    <source>
        <dbReference type="EMBL" id="KAL3962573.1"/>
    </source>
</evidence>
<dbReference type="Proteomes" id="UP001638806">
    <property type="component" value="Unassembled WGS sequence"/>
</dbReference>
<accession>A0ACC4E4X2</accession>
<gene>
    <name evidence="1" type="ORF">ACCO45_004096</name>
</gene>
<organism evidence="1 2">
    <name type="scientific">Purpureocillium lilacinum</name>
    <name type="common">Paecilomyces lilacinus</name>
    <dbReference type="NCBI Taxonomy" id="33203"/>
    <lineage>
        <taxon>Eukaryota</taxon>
        <taxon>Fungi</taxon>
        <taxon>Dikarya</taxon>
        <taxon>Ascomycota</taxon>
        <taxon>Pezizomycotina</taxon>
        <taxon>Sordariomycetes</taxon>
        <taxon>Hypocreomycetidae</taxon>
        <taxon>Hypocreales</taxon>
        <taxon>Ophiocordycipitaceae</taxon>
        <taxon>Purpureocillium</taxon>
    </lineage>
</organism>
<keyword evidence="2" id="KW-1185">Reference proteome</keyword>
<reference evidence="1" key="1">
    <citation type="submission" date="2024-12" db="EMBL/GenBank/DDBJ databases">
        <title>Comparative genomics and development of molecular markers within Purpureocillium lilacinum and among Purpureocillium species.</title>
        <authorList>
            <person name="Yeh Z.-Y."/>
            <person name="Ni N.-T."/>
            <person name="Lo P.-H."/>
            <person name="Mushyakhwo K."/>
            <person name="Lin C.-F."/>
            <person name="Nai Y.-S."/>
        </authorList>
    </citation>
    <scope>NUCLEOTIDE SEQUENCE</scope>
    <source>
        <strain evidence="1">NCHU-NPUST-175</strain>
    </source>
</reference>
<protein>
    <submittedName>
        <fullName evidence="1">Uncharacterized protein</fullName>
    </submittedName>
</protein>
<name>A0ACC4E4X2_PURLI</name>
<sequence length="124" mass="13716">MDAHFRFAGAGRRGWSRLLAGARWRHRHPNAPRPLLPHGAPCLRAPSAHHCRPTPTAMARDAVTPTPTTTRRASSLLDAGFLHCTTRRAELVPPTSIMMAATRTHTPTDARPGQRERQPTFTET</sequence>